<sequence>MVALNVGPDFKQRWLEAPEAVRQTFMDDLNHICHLLQPETQTQLWLAADQKAQQQAQQTIEQAYADLKARLIEEARVRRQLALEQSLANKRAATEHYAQQLFADEKRQFAEQTQTLDHLRQHIEQETLRYTERYHVNDSHQNLDFAPGMVHVSDQQILSELETVRLRLELEAEAHIEQAVSKFRNKLRAAAQEEIEYILHNSNFSDVKPTV</sequence>
<protein>
    <submittedName>
        <fullName evidence="1">Uncharacterized protein</fullName>
    </submittedName>
</protein>
<dbReference type="Proteomes" id="UP001056716">
    <property type="component" value="Chromosome"/>
</dbReference>
<evidence type="ECO:0000313" key="2">
    <source>
        <dbReference type="Proteomes" id="UP001056716"/>
    </source>
</evidence>
<name>A0AAE9LR12_9GAMM</name>
<dbReference type="RefSeq" id="WP_252220480.1">
    <property type="nucleotide sequence ID" value="NZ_CP098732.1"/>
</dbReference>
<dbReference type="KEGG" id="atz:M5E07_15130"/>
<organism evidence="1 2">
    <name type="scientific">Acinetobacter tibetensis</name>
    <dbReference type="NCBI Taxonomy" id="2943497"/>
    <lineage>
        <taxon>Bacteria</taxon>
        <taxon>Pseudomonadati</taxon>
        <taxon>Pseudomonadota</taxon>
        <taxon>Gammaproteobacteria</taxon>
        <taxon>Moraxellales</taxon>
        <taxon>Moraxellaceae</taxon>
        <taxon>Acinetobacter</taxon>
    </lineage>
</organism>
<gene>
    <name evidence="1" type="ORF">M5E07_15130</name>
</gene>
<accession>A0AAE9LR12</accession>
<dbReference type="EMBL" id="CP098732">
    <property type="protein sequence ID" value="USE83083.1"/>
    <property type="molecule type" value="Genomic_DNA"/>
</dbReference>
<proteinExistence type="predicted"/>
<dbReference type="AlphaFoldDB" id="A0AAE9LR12"/>
<evidence type="ECO:0000313" key="1">
    <source>
        <dbReference type="EMBL" id="USE83083.1"/>
    </source>
</evidence>
<keyword evidence="2" id="KW-1185">Reference proteome</keyword>
<reference evidence="1" key="1">
    <citation type="submission" date="2022-06" db="EMBL/GenBank/DDBJ databases">
        <title>Isolation, identification and characterization of iprodione-degrading strains in Lhasa, Tibet.</title>
        <authorList>
            <person name="Pan H."/>
        </authorList>
    </citation>
    <scope>NUCLEOTIDE SEQUENCE</scope>
    <source>
        <strain evidence="1">Y-23</strain>
    </source>
</reference>